<comment type="caution">
    <text evidence="1">The sequence shown here is derived from an EMBL/GenBank/DDBJ whole genome shotgun (WGS) entry which is preliminary data.</text>
</comment>
<proteinExistence type="predicted"/>
<name>A0ACC0YSL5_9ROSI</name>
<protein>
    <submittedName>
        <fullName evidence="1">Uncharacterized protein</fullName>
    </submittedName>
</protein>
<accession>A0ACC0YSL5</accession>
<keyword evidence="2" id="KW-1185">Reference proteome</keyword>
<dbReference type="EMBL" id="CM047740">
    <property type="protein sequence ID" value="KAJ0041195.1"/>
    <property type="molecule type" value="Genomic_DNA"/>
</dbReference>
<reference evidence="2" key="1">
    <citation type="journal article" date="2023" name="G3 (Bethesda)">
        <title>Genome assembly and association tests identify interacting loci associated with vigor, precocity, and sex in interspecific pistachio rootstocks.</title>
        <authorList>
            <person name="Palmer W."/>
            <person name="Jacygrad E."/>
            <person name="Sagayaradj S."/>
            <person name="Cavanaugh K."/>
            <person name="Han R."/>
            <person name="Bertier L."/>
            <person name="Beede B."/>
            <person name="Kafkas S."/>
            <person name="Golino D."/>
            <person name="Preece J."/>
            <person name="Michelmore R."/>
        </authorList>
    </citation>
    <scope>NUCLEOTIDE SEQUENCE [LARGE SCALE GENOMIC DNA]</scope>
</reference>
<sequence>MDFSEKTKLFVGGVSRETTEETLRQHFSSFGQVEESLIIRDRPTGIARGFGFVKFSNPFMAREALRTQHFILGRKVDVKPANTKSDRLEHSSVYGSDVKGYTQSSKKIFVGGLPHNLTEEEFKGYFECFGQVTDVVIIFDKQNQRSRGFGFVTFDLEEAADHVLQNSFYELKHKRVEVKRAEPKDRNEKYVNYYDCYSTGLASGYSSYFGFQAHPYYDYSYPPNAYALPITSSTHTPFGNPRFQFQHPSHYHPPYYPPYYFGCNGLYMNGWPSGTVDWTCRNDNLVEEYESGTNNSIRGRRSGNLCRNNNGGGEIDGPACLKDSSSDHQSEGIDSHQNGEIDDATVEKVVLQRQSSQSSC</sequence>
<evidence type="ECO:0000313" key="2">
    <source>
        <dbReference type="Proteomes" id="UP001163603"/>
    </source>
</evidence>
<dbReference type="Proteomes" id="UP001163603">
    <property type="component" value="Chromosome 5"/>
</dbReference>
<gene>
    <name evidence="1" type="ORF">Pint_27845</name>
</gene>
<organism evidence="1 2">
    <name type="scientific">Pistacia integerrima</name>
    <dbReference type="NCBI Taxonomy" id="434235"/>
    <lineage>
        <taxon>Eukaryota</taxon>
        <taxon>Viridiplantae</taxon>
        <taxon>Streptophyta</taxon>
        <taxon>Embryophyta</taxon>
        <taxon>Tracheophyta</taxon>
        <taxon>Spermatophyta</taxon>
        <taxon>Magnoliopsida</taxon>
        <taxon>eudicotyledons</taxon>
        <taxon>Gunneridae</taxon>
        <taxon>Pentapetalae</taxon>
        <taxon>rosids</taxon>
        <taxon>malvids</taxon>
        <taxon>Sapindales</taxon>
        <taxon>Anacardiaceae</taxon>
        <taxon>Pistacia</taxon>
    </lineage>
</organism>
<evidence type="ECO:0000313" key="1">
    <source>
        <dbReference type="EMBL" id="KAJ0041195.1"/>
    </source>
</evidence>